<organism evidence="8 9">
    <name type="scientific">Amazona collaria</name>
    <name type="common">yellow-billed parrot</name>
    <dbReference type="NCBI Taxonomy" id="241587"/>
    <lineage>
        <taxon>Eukaryota</taxon>
        <taxon>Metazoa</taxon>
        <taxon>Chordata</taxon>
        <taxon>Craniata</taxon>
        <taxon>Vertebrata</taxon>
        <taxon>Euteleostomi</taxon>
        <taxon>Archelosauria</taxon>
        <taxon>Archosauria</taxon>
        <taxon>Dinosauria</taxon>
        <taxon>Saurischia</taxon>
        <taxon>Theropoda</taxon>
        <taxon>Coelurosauria</taxon>
        <taxon>Aves</taxon>
        <taxon>Neognathae</taxon>
        <taxon>Neoaves</taxon>
        <taxon>Telluraves</taxon>
        <taxon>Australaves</taxon>
        <taxon>Psittaciformes</taxon>
        <taxon>Psittacidae</taxon>
        <taxon>Amazona</taxon>
    </lineage>
</organism>
<evidence type="ECO:0000256" key="2">
    <source>
        <dbReference type="ARBA" id="ARBA00022729"/>
    </source>
</evidence>
<keyword evidence="4 6" id="KW-1015">Disulfide bond</keyword>
<protein>
    <recommendedName>
        <fullName evidence="7">Sushi domain-containing protein</fullName>
    </recommendedName>
</protein>
<reference evidence="8" key="2">
    <citation type="submission" date="2025-09" db="UniProtKB">
        <authorList>
            <consortium name="Ensembl"/>
        </authorList>
    </citation>
    <scope>IDENTIFICATION</scope>
</reference>
<accession>A0A8B9J0J2</accession>
<evidence type="ECO:0000313" key="8">
    <source>
        <dbReference type="Ensembl" id="ENSACOP00000019016.1"/>
    </source>
</evidence>
<evidence type="ECO:0000313" key="9">
    <source>
        <dbReference type="Proteomes" id="UP000694522"/>
    </source>
</evidence>
<dbReference type="Gene3D" id="2.10.70.10">
    <property type="entry name" value="Complement Module, domain 1"/>
    <property type="match status" value="1"/>
</dbReference>
<keyword evidence="9" id="KW-1185">Reference proteome</keyword>
<evidence type="ECO:0000256" key="3">
    <source>
        <dbReference type="ARBA" id="ARBA00022737"/>
    </source>
</evidence>
<feature type="domain" description="Sushi" evidence="7">
    <location>
        <begin position="15"/>
        <end position="79"/>
    </location>
</feature>
<evidence type="ECO:0000256" key="6">
    <source>
        <dbReference type="PROSITE-ProRule" id="PRU00302"/>
    </source>
</evidence>
<dbReference type="InterPro" id="IPR035976">
    <property type="entry name" value="Sushi/SCR/CCP_sf"/>
</dbReference>
<dbReference type="CDD" id="cd00033">
    <property type="entry name" value="CCP"/>
    <property type="match status" value="1"/>
</dbReference>
<evidence type="ECO:0000256" key="1">
    <source>
        <dbReference type="ARBA" id="ARBA00022659"/>
    </source>
</evidence>
<proteinExistence type="predicted"/>
<sequence length="107" mass="11497">MGEIIVKEGLLQELVNCGSGRVWDGNTQSPADGKKFGTKYLVEHEVHFTCDPGFQLLGSSTRTCQANGSWTGQEPRCTGTAPELSCRAALEPGTRGESWNGLGWKAP</sequence>
<dbReference type="AlphaFoldDB" id="A0A8B9J0J2"/>
<keyword evidence="3" id="KW-0677">Repeat</keyword>
<dbReference type="Ensembl" id="ENSACOT00000019692.1">
    <property type="protein sequence ID" value="ENSACOP00000019016.1"/>
    <property type="gene ID" value="ENSACOG00000013092.1"/>
</dbReference>
<comment type="caution">
    <text evidence="6">Lacks conserved residue(s) required for the propagation of feature annotation.</text>
</comment>
<dbReference type="Proteomes" id="UP000694522">
    <property type="component" value="Unplaced"/>
</dbReference>
<dbReference type="InterPro" id="IPR000436">
    <property type="entry name" value="Sushi_SCR_CCP_dom"/>
</dbReference>
<keyword evidence="5" id="KW-0325">Glycoprotein</keyword>
<name>A0A8B9J0J2_9PSIT</name>
<dbReference type="PANTHER" id="PTHR46393:SF7">
    <property type="entry name" value="COMPLEMENT C2"/>
    <property type="match status" value="1"/>
</dbReference>
<keyword evidence="1 6" id="KW-0768">Sushi</keyword>
<dbReference type="Pfam" id="PF00084">
    <property type="entry name" value="Sushi"/>
    <property type="match status" value="1"/>
</dbReference>
<dbReference type="SUPFAM" id="SSF57535">
    <property type="entry name" value="Complement control module/SCR domain"/>
    <property type="match status" value="1"/>
</dbReference>
<evidence type="ECO:0000256" key="4">
    <source>
        <dbReference type="ARBA" id="ARBA00023157"/>
    </source>
</evidence>
<dbReference type="GO" id="GO:0007155">
    <property type="term" value="P:cell adhesion"/>
    <property type="evidence" value="ECO:0007669"/>
    <property type="project" value="UniProtKB-KW"/>
</dbReference>
<evidence type="ECO:0000256" key="5">
    <source>
        <dbReference type="ARBA" id="ARBA00023180"/>
    </source>
</evidence>
<dbReference type="GO" id="GO:0005576">
    <property type="term" value="C:extracellular region"/>
    <property type="evidence" value="ECO:0007669"/>
    <property type="project" value="UniProtKB-SubCell"/>
</dbReference>
<keyword evidence="2" id="KW-0732">Signal</keyword>
<dbReference type="SMART" id="SM00032">
    <property type="entry name" value="CCP"/>
    <property type="match status" value="1"/>
</dbReference>
<evidence type="ECO:0000259" key="7">
    <source>
        <dbReference type="PROSITE" id="PS50923"/>
    </source>
</evidence>
<dbReference type="PROSITE" id="PS50923">
    <property type="entry name" value="SUSHI"/>
    <property type="match status" value="1"/>
</dbReference>
<feature type="disulfide bond" evidence="6">
    <location>
        <begin position="50"/>
        <end position="77"/>
    </location>
</feature>
<reference evidence="8" key="1">
    <citation type="submission" date="2025-08" db="UniProtKB">
        <authorList>
            <consortium name="Ensembl"/>
        </authorList>
    </citation>
    <scope>IDENTIFICATION</scope>
</reference>
<dbReference type="PANTHER" id="PTHR46393">
    <property type="entry name" value="SUSHI DOMAIN-CONTAINING PROTEIN"/>
    <property type="match status" value="1"/>
</dbReference>